<reference evidence="1 3" key="1">
    <citation type="submission" date="2016-06" db="EMBL/GenBank/DDBJ databases">
        <title>Bacterial characters and pathogenicity of Xenorhabdus hominickii from an entomopathogenic nematode, Steinernema monticolum.</title>
        <authorList>
            <person name="Park Y."/>
            <person name="Kim Y."/>
        </authorList>
    </citation>
    <scope>NUCLEOTIDE SEQUENCE [LARGE SCALE GENOMIC DNA]</scope>
    <source>
        <strain evidence="1 3">ANU1</strain>
    </source>
</reference>
<name>A0A2G0Q1D2_XENHO</name>
<dbReference type="AlphaFoldDB" id="A0A2G0Q1D2"/>
<reference evidence="2 4" key="2">
    <citation type="journal article" date="2017" name="Nat. Microbiol.">
        <title>Natural product diversity associated with the nematode symbionts Photorhabdus and Xenorhabdus.</title>
        <authorList>
            <person name="Tobias N.J."/>
            <person name="Wolff H."/>
            <person name="Djahanschiri B."/>
            <person name="Grundmann F."/>
            <person name="Kronenwerth M."/>
            <person name="Shi Y.M."/>
            <person name="Simonyi S."/>
            <person name="Grun P."/>
            <person name="Shapiro-Ilan D."/>
            <person name="Pidot S.J."/>
            <person name="Stinear T.P."/>
            <person name="Ebersberger I."/>
            <person name="Bode H.B."/>
        </authorList>
    </citation>
    <scope>NUCLEOTIDE SEQUENCE [LARGE SCALE GENOMIC DNA]</scope>
    <source>
        <strain evidence="2 4">DSM 17903</strain>
    </source>
</reference>
<dbReference type="RefSeq" id="WP_069316177.1">
    <property type="nucleotide sequence ID" value="NZ_CAWNQJ010000101.1"/>
</dbReference>
<dbReference type="EMBL" id="CP016176">
    <property type="protein sequence ID" value="AOM40454.1"/>
    <property type="molecule type" value="Genomic_DNA"/>
</dbReference>
<protein>
    <submittedName>
        <fullName evidence="2">Uncharacterized protein</fullName>
    </submittedName>
</protein>
<gene>
    <name evidence="1" type="ORF">A9255_07595</name>
    <name evidence="2" type="ORF">Xhom_03913</name>
</gene>
<organism evidence="2 4">
    <name type="scientific">Xenorhabdus hominickii</name>
    <dbReference type="NCBI Taxonomy" id="351679"/>
    <lineage>
        <taxon>Bacteria</taxon>
        <taxon>Pseudomonadati</taxon>
        <taxon>Pseudomonadota</taxon>
        <taxon>Gammaproteobacteria</taxon>
        <taxon>Enterobacterales</taxon>
        <taxon>Morganellaceae</taxon>
        <taxon>Xenorhabdus</taxon>
    </lineage>
</organism>
<proteinExistence type="predicted"/>
<evidence type="ECO:0000313" key="3">
    <source>
        <dbReference type="Proteomes" id="UP000094600"/>
    </source>
</evidence>
<evidence type="ECO:0000313" key="4">
    <source>
        <dbReference type="Proteomes" id="UP000225433"/>
    </source>
</evidence>
<evidence type="ECO:0000313" key="1">
    <source>
        <dbReference type="EMBL" id="AOM40454.1"/>
    </source>
</evidence>
<sequence length="157" mass="17888">MIEILDVWGEGRIVVKKCQSVFCQDEIVTGFPNAININKFDQKISNGPNKGKDIPNLSPVNDYDYPVFDIPDNSYKYITLKGAPLTQGTANEILRVFCKEPNFGRIFFYDLDTISSNIFRGMTGDHFVVLYGRYKPSELGFPFNEITAEVVDVFFHK</sequence>
<accession>A0A2G0Q1D2</accession>
<dbReference type="Proteomes" id="UP000094600">
    <property type="component" value="Chromosome"/>
</dbReference>
<dbReference type="KEGG" id="xho:A9255_07595"/>
<dbReference type="EMBL" id="NJAI01000007">
    <property type="protein sequence ID" value="PHM53030.1"/>
    <property type="molecule type" value="Genomic_DNA"/>
</dbReference>
<dbReference type="OrthoDB" id="6443106at2"/>
<keyword evidence="3" id="KW-1185">Reference proteome</keyword>
<evidence type="ECO:0000313" key="2">
    <source>
        <dbReference type="EMBL" id="PHM53030.1"/>
    </source>
</evidence>
<dbReference type="Proteomes" id="UP000225433">
    <property type="component" value="Unassembled WGS sequence"/>
</dbReference>